<proteinExistence type="predicted"/>
<protein>
    <recommendedName>
        <fullName evidence="2">C2H2-type domain-containing protein</fullName>
    </recommendedName>
</protein>
<dbReference type="SUPFAM" id="SSF57667">
    <property type="entry name" value="beta-beta-alpha zinc fingers"/>
    <property type="match status" value="1"/>
</dbReference>
<evidence type="ECO:0000259" key="2">
    <source>
        <dbReference type="PROSITE" id="PS00028"/>
    </source>
</evidence>
<feature type="domain" description="C2H2-type" evidence="2">
    <location>
        <begin position="21"/>
        <end position="43"/>
    </location>
</feature>
<organism evidence="3">
    <name type="scientific">viral metagenome</name>
    <dbReference type="NCBI Taxonomy" id="1070528"/>
    <lineage>
        <taxon>unclassified sequences</taxon>
        <taxon>metagenomes</taxon>
        <taxon>organismal metagenomes</taxon>
    </lineage>
</organism>
<sequence>MKQMKQKFGAEDPKIEKEYECELCNYKCCKLSLYKRHIITDKHKKRENETNETKNETKEVPSVLLCNCGKQFNSRTTLWRHKKKCTGEPDETFEEPIKEDKSDLHNLFLETLKQNQELQKQLIEMSKERNTIIQNQTNNNNSFNLNIFLNEKCKDALNIQDFVNTIKLQLSDLEETGRLGYVEGLTNIVVRGLKELDVYKRPIHCSDLKREVLYVKDQDEWTKENEDKGRITKAIKQISVRNAKQINEWTKLNKGYDDSSSKKSDKYLKLIIEANSGEPDEINKIIKHVAKQVTIDKAEK</sequence>
<feature type="coiled-coil region" evidence="1">
    <location>
        <begin position="108"/>
        <end position="135"/>
    </location>
</feature>
<keyword evidence="1" id="KW-0175">Coiled coil</keyword>
<dbReference type="InterPro" id="IPR036236">
    <property type="entry name" value="Znf_C2H2_sf"/>
</dbReference>
<dbReference type="EMBL" id="MN739676">
    <property type="protein sequence ID" value="QHT20003.1"/>
    <property type="molecule type" value="Genomic_DNA"/>
</dbReference>
<evidence type="ECO:0000313" key="3">
    <source>
        <dbReference type="EMBL" id="QHT20003.1"/>
    </source>
</evidence>
<dbReference type="PROSITE" id="PS00028">
    <property type="entry name" value="ZINC_FINGER_C2H2_1"/>
    <property type="match status" value="1"/>
</dbReference>
<name>A0A6C0DUS2_9ZZZZ</name>
<dbReference type="InterPro" id="IPR013087">
    <property type="entry name" value="Znf_C2H2_type"/>
</dbReference>
<accession>A0A6C0DUS2</accession>
<reference evidence="3" key="1">
    <citation type="journal article" date="2020" name="Nature">
        <title>Giant virus diversity and host interactions through global metagenomics.</title>
        <authorList>
            <person name="Schulz F."/>
            <person name="Roux S."/>
            <person name="Paez-Espino D."/>
            <person name="Jungbluth S."/>
            <person name="Walsh D.A."/>
            <person name="Denef V.J."/>
            <person name="McMahon K.D."/>
            <person name="Konstantinidis K.T."/>
            <person name="Eloe-Fadrosh E.A."/>
            <person name="Kyrpides N.C."/>
            <person name="Woyke T."/>
        </authorList>
    </citation>
    <scope>NUCLEOTIDE SEQUENCE</scope>
    <source>
        <strain evidence="3">GVMAG-M-3300023174-5</strain>
    </source>
</reference>
<evidence type="ECO:0000256" key="1">
    <source>
        <dbReference type="SAM" id="Coils"/>
    </source>
</evidence>
<dbReference type="AlphaFoldDB" id="A0A6C0DUS2"/>